<keyword evidence="4" id="KW-1185">Reference proteome</keyword>
<evidence type="ECO:0000313" key="3">
    <source>
        <dbReference type="EMBL" id="KAF2210478.1"/>
    </source>
</evidence>
<dbReference type="InterPro" id="IPR036047">
    <property type="entry name" value="F-box-like_dom_sf"/>
</dbReference>
<feature type="domain" description="F-box" evidence="2">
    <location>
        <begin position="126"/>
        <end position="155"/>
    </location>
</feature>
<feature type="compositionally biased region" description="Pro residues" evidence="1">
    <location>
        <begin position="423"/>
        <end position="432"/>
    </location>
</feature>
<feature type="compositionally biased region" description="Basic and acidic residues" evidence="1">
    <location>
        <begin position="351"/>
        <end position="369"/>
    </location>
</feature>
<sequence length="491" mass="54705">MGHDSMPMTASRKQIESRSRTPIGDPDHAAQSPGPSLHGQHTRRRFVFLTKRAASKETCSDQGSSHTSTPYSAKFNVSQPLLSTDMDNFKILSEVSSADSASLLGPAVKDYANERVLSETALDGFFNYLSLEDLLTCRRVCKSWSQAITLSREWKEQLFLAPAPSNHHQPAAKLNPLLTSISSKVSQLHYIHDNLVCDTMTRLFPEDHNLVFSWKGRYYRPQTFFSRSSNPALSSASSLSNTSSPCLEWQLRELSRYEICSLKNSTVFPGPESSLWKMYLCQPPPIEIHITIWEMDNAYEDDSRLPKESTEGHVTERFVLKAWSIREMFERMDDARNEDKRAQKAGLGENTSKRKMDKFRHLFHNDNSRRSSSSSSMSPSTFFHNTSQYRLPPTPSPSPLRSAKPKITSNAIRIGTSANTCPIKPPSFPGPATPSSSYSKPSSISSLASSTSQARKKVHQVLQSNASTMTVGLGGYVEHAISSSEARKAGE</sequence>
<protein>
    <recommendedName>
        <fullName evidence="2">F-box domain-containing protein</fullName>
    </recommendedName>
</protein>
<feature type="compositionally biased region" description="Low complexity" evidence="1">
    <location>
        <begin position="370"/>
        <end position="380"/>
    </location>
</feature>
<dbReference type="AlphaFoldDB" id="A0A6A6FAZ7"/>
<proteinExistence type="predicted"/>
<dbReference type="OrthoDB" id="3644764at2759"/>
<feature type="region of interest" description="Disordered" evidence="1">
    <location>
        <begin position="1"/>
        <end position="42"/>
    </location>
</feature>
<evidence type="ECO:0000256" key="1">
    <source>
        <dbReference type="SAM" id="MobiDB-lite"/>
    </source>
</evidence>
<gene>
    <name evidence="3" type="ORF">CERZMDRAFT_99537</name>
</gene>
<accession>A0A6A6FAZ7</accession>
<dbReference type="SUPFAM" id="SSF81383">
    <property type="entry name" value="F-box domain"/>
    <property type="match status" value="1"/>
</dbReference>
<evidence type="ECO:0000259" key="2">
    <source>
        <dbReference type="Pfam" id="PF00646"/>
    </source>
</evidence>
<dbReference type="EMBL" id="ML992681">
    <property type="protein sequence ID" value="KAF2210478.1"/>
    <property type="molecule type" value="Genomic_DNA"/>
</dbReference>
<feature type="region of interest" description="Disordered" evidence="1">
    <location>
        <begin position="417"/>
        <end position="459"/>
    </location>
</feature>
<feature type="region of interest" description="Disordered" evidence="1">
    <location>
        <begin position="334"/>
        <end position="404"/>
    </location>
</feature>
<evidence type="ECO:0000313" key="4">
    <source>
        <dbReference type="Proteomes" id="UP000799539"/>
    </source>
</evidence>
<dbReference type="Proteomes" id="UP000799539">
    <property type="component" value="Unassembled WGS sequence"/>
</dbReference>
<dbReference type="Pfam" id="PF00646">
    <property type="entry name" value="F-box"/>
    <property type="match status" value="1"/>
</dbReference>
<dbReference type="Gene3D" id="1.20.1280.50">
    <property type="match status" value="1"/>
</dbReference>
<name>A0A6A6FAZ7_9PEZI</name>
<feature type="compositionally biased region" description="Low complexity" evidence="1">
    <location>
        <begin position="435"/>
        <end position="452"/>
    </location>
</feature>
<dbReference type="InterPro" id="IPR001810">
    <property type="entry name" value="F-box_dom"/>
</dbReference>
<organism evidence="3 4">
    <name type="scientific">Cercospora zeae-maydis SCOH1-5</name>
    <dbReference type="NCBI Taxonomy" id="717836"/>
    <lineage>
        <taxon>Eukaryota</taxon>
        <taxon>Fungi</taxon>
        <taxon>Dikarya</taxon>
        <taxon>Ascomycota</taxon>
        <taxon>Pezizomycotina</taxon>
        <taxon>Dothideomycetes</taxon>
        <taxon>Dothideomycetidae</taxon>
        <taxon>Mycosphaerellales</taxon>
        <taxon>Mycosphaerellaceae</taxon>
        <taxon>Cercospora</taxon>
    </lineage>
</organism>
<reference evidence="3" key="1">
    <citation type="journal article" date="2020" name="Stud. Mycol.">
        <title>101 Dothideomycetes genomes: a test case for predicting lifestyles and emergence of pathogens.</title>
        <authorList>
            <person name="Haridas S."/>
            <person name="Albert R."/>
            <person name="Binder M."/>
            <person name="Bloem J."/>
            <person name="Labutti K."/>
            <person name="Salamov A."/>
            <person name="Andreopoulos B."/>
            <person name="Baker S."/>
            <person name="Barry K."/>
            <person name="Bills G."/>
            <person name="Bluhm B."/>
            <person name="Cannon C."/>
            <person name="Castanera R."/>
            <person name="Culley D."/>
            <person name="Daum C."/>
            <person name="Ezra D."/>
            <person name="Gonzalez J."/>
            <person name="Henrissat B."/>
            <person name="Kuo A."/>
            <person name="Liang C."/>
            <person name="Lipzen A."/>
            <person name="Lutzoni F."/>
            <person name="Magnuson J."/>
            <person name="Mondo S."/>
            <person name="Nolan M."/>
            <person name="Ohm R."/>
            <person name="Pangilinan J."/>
            <person name="Park H.-J."/>
            <person name="Ramirez L."/>
            <person name="Alfaro M."/>
            <person name="Sun H."/>
            <person name="Tritt A."/>
            <person name="Yoshinaga Y."/>
            <person name="Zwiers L.-H."/>
            <person name="Turgeon B."/>
            <person name="Goodwin S."/>
            <person name="Spatafora J."/>
            <person name="Crous P."/>
            <person name="Grigoriev I."/>
        </authorList>
    </citation>
    <scope>NUCLEOTIDE SEQUENCE</scope>
    <source>
        <strain evidence="3">SCOH1-5</strain>
    </source>
</reference>